<gene>
    <name evidence="2" type="ORF">Q0590_17875</name>
</gene>
<dbReference type="RefSeq" id="WP_302038950.1">
    <property type="nucleotide sequence ID" value="NZ_JAUKPO010000010.1"/>
</dbReference>
<keyword evidence="3" id="KW-1185">Reference proteome</keyword>
<sequence length="253" mass="30456">MNKRMWKMVGMIFLLFNCQFLFAQAPVNYTHFTYWSRLTVSKLYAKKWEFAAEYQHRRQTYREDDLNLMQAPLLHSFRVRARYTVSDALTFAVIPFTYFYASPLLGNERDYMRKPDKEYRFAGQAEFRQKIGKTEVLNRYGYESRFIKRPPDSLFRYIGRIRVRLLLEHPFFSKTDKKETFRPYASGEVFLNTGAAVEPTRIFEHTRLMTGIRFPISAFLRVDAGYQYAFRVRRTGFEKDHEHTLFTYFVFQL</sequence>
<dbReference type="InterPro" id="IPR019619">
    <property type="entry name" value="DUF2490"/>
</dbReference>
<organism evidence="2 3">
    <name type="scientific">Rhodocytophaga aerolata</name>
    <dbReference type="NCBI Taxonomy" id="455078"/>
    <lineage>
        <taxon>Bacteria</taxon>
        <taxon>Pseudomonadati</taxon>
        <taxon>Bacteroidota</taxon>
        <taxon>Cytophagia</taxon>
        <taxon>Cytophagales</taxon>
        <taxon>Rhodocytophagaceae</taxon>
        <taxon>Rhodocytophaga</taxon>
    </lineage>
</organism>
<protein>
    <submittedName>
        <fullName evidence="2">DUF2490 domain-containing protein</fullName>
    </submittedName>
</protein>
<dbReference type="Pfam" id="PF10677">
    <property type="entry name" value="DUF2490"/>
    <property type="match status" value="1"/>
</dbReference>
<keyword evidence="1" id="KW-0732">Signal</keyword>
<proteinExistence type="predicted"/>
<comment type="caution">
    <text evidence="2">The sequence shown here is derived from an EMBL/GenBank/DDBJ whole genome shotgun (WGS) entry which is preliminary data.</text>
</comment>
<accession>A0ABT8RA66</accession>
<reference evidence="2" key="1">
    <citation type="submission" date="2023-07" db="EMBL/GenBank/DDBJ databases">
        <title>The genome sequence of Rhodocytophaga aerolata KACC 12507.</title>
        <authorList>
            <person name="Zhang X."/>
        </authorList>
    </citation>
    <scope>NUCLEOTIDE SEQUENCE</scope>
    <source>
        <strain evidence="2">KACC 12507</strain>
    </source>
</reference>
<evidence type="ECO:0000313" key="2">
    <source>
        <dbReference type="EMBL" id="MDO1448148.1"/>
    </source>
</evidence>
<evidence type="ECO:0000313" key="3">
    <source>
        <dbReference type="Proteomes" id="UP001168528"/>
    </source>
</evidence>
<feature type="chain" id="PRO_5047374302" evidence="1">
    <location>
        <begin position="24"/>
        <end position="253"/>
    </location>
</feature>
<feature type="signal peptide" evidence="1">
    <location>
        <begin position="1"/>
        <end position="23"/>
    </location>
</feature>
<dbReference type="Proteomes" id="UP001168528">
    <property type="component" value="Unassembled WGS sequence"/>
</dbReference>
<dbReference type="EMBL" id="JAUKPO010000010">
    <property type="protein sequence ID" value="MDO1448148.1"/>
    <property type="molecule type" value="Genomic_DNA"/>
</dbReference>
<name>A0ABT8RA66_9BACT</name>
<evidence type="ECO:0000256" key="1">
    <source>
        <dbReference type="SAM" id="SignalP"/>
    </source>
</evidence>